<keyword evidence="1" id="KW-0732">Signal</keyword>
<dbReference type="InterPro" id="IPR001119">
    <property type="entry name" value="SLH_dom"/>
</dbReference>
<dbReference type="AlphaFoldDB" id="A0A285U2X1"/>
<dbReference type="PANTHER" id="PTHR31157">
    <property type="entry name" value="SCP DOMAIN-CONTAINING PROTEIN"/>
    <property type="match status" value="1"/>
</dbReference>
<proteinExistence type="predicted"/>
<accession>A0A285U2X1</accession>
<dbReference type="SUPFAM" id="SSF55797">
    <property type="entry name" value="PR-1-like"/>
    <property type="match status" value="1"/>
</dbReference>
<dbReference type="Pfam" id="PF00188">
    <property type="entry name" value="CAP"/>
    <property type="match status" value="1"/>
</dbReference>
<feature type="signal peptide" evidence="1">
    <location>
        <begin position="1"/>
        <end position="28"/>
    </location>
</feature>
<gene>
    <name evidence="3" type="ORF">SAMN05877842_101121</name>
</gene>
<sequence length="346" mass="38976">MIKSKNRYSFIFVIILSFVFLFSTNVGAAKSFSDLGKVKWAADEIYYLSEKNIISGYPNGKFGPNDKITREQAALMLVNALYPNEAVKQNPGFTDVHTGDFYYRAVAIAKEKGIIKGFTDDTFRGDNFITRAETASMIDNAYKVTRGDAKVSFSDIPTTWYTNSVLDLASNKIVNGYTDGTFKPNNHVTRAEFSVILAYAIEPSFRPDEVANHVPQPPESEVHEFVKQVVALTNEERKQYGLTPLQLDLKLSNVAQVKSDDMYQVGYFDHNSPTYGSPFEMMESFDITYMYAGENIAKGFRTPEDVVESWMNSPGHRANILNVNFTHIGVGFESKGYNWTQMFIGK</sequence>
<dbReference type="CDD" id="cd05379">
    <property type="entry name" value="CAP_bacterial"/>
    <property type="match status" value="1"/>
</dbReference>
<dbReference type="OrthoDB" id="9783944at2"/>
<dbReference type="EMBL" id="OBQC01000001">
    <property type="protein sequence ID" value="SOC34836.1"/>
    <property type="molecule type" value="Genomic_DNA"/>
</dbReference>
<evidence type="ECO:0000313" key="4">
    <source>
        <dbReference type="Proteomes" id="UP000219252"/>
    </source>
</evidence>
<name>A0A285U2X1_9BACL</name>
<dbReference type="Proteomes" id="UP000219252">
    <property type="component" value="Unassembled WGS sequence"/>
</dbReference>
<dbReference type="Gene3D" id="3.40.33.10">
    <property type="entry name" value="CAP"/>
    <property type="match status" value="1"/>
</dbReference>
<evidence type="ECO:0000259" key="2">
    <source>
        <dbReference type="PROSITE" id="PS51272"/>
    </source>
</evidence>
<feature type="chain" id="PRO_5012832009" evidence="1">
    <location>
        <begin position="29"/>
        <end position="346"/>
    </location>
</feature>
<dbReference type="InterPro" id="IPR014044">
    <property type="entry name" value="CAP_dom"/>
</dbReference>
<protein>
    <submittedName>
        <fullName evidence="3">Uncharacterized YkwD family protein</fullName>
    </submittedName>
</protein>
<organism evidence="3 4">
    <name type="scientific">Ureibacillus acetophenoni</name>
    <dbReference type="NCBI Taxonomy" id="614649"/>
    <lineage>
        <taxon>Bacteria</taxon>
        <taxon>Bacillati</taxon>
        <taxon>Bacillota</taxon>
        <taxon>Bacilli</taxon>
        <taxon>Bacillales</taxon>
        <taxon>Caryophanaceae</taxon>
        <taxon>Ureibacillus</taxon>
    </lineage>
</organism>
<dbReference type="PANTHER" id="PTHR31157:SF1">
    <property type="entry name" value="SCP DOMAIN-CONTAINING PROTEIN"/>
    <property type="match status" value="1"/>
</dbReference>
<keyword evidence="4" id="KW-1185">Reference proteome</keyword>
<reference evidence="4" key="1">
    <citation type="submission" date="2017-08" db="EMBL/GenBank/DDBJ databases">
        <authorList>
            <person name="Varghese N."/>
            <person name="Submissions S."/>
        </authorList>
    </citation>
    <scope>NUCLEOTIDE SEQUENCE [LARGE SCALE GENOMIC DNA]</scope>
    <source>
        <strain evidence="4">JC23</strain>
    </source>
</reference>
<evidence type="ECO:0000256" key="1">
    <source>
        <dbReference type="SAM" id="SignalP"/>
    </source>
</evidence>
<evidence type="ECO:0000313" key="3">
    <source>
        <dbReference type="EMBL" id="SOC34836.1"/>
    </source>
</evidence>
<dbReference type="Pfam" id="PF00395">
    <property type="entry name" value="SLH"/>
    <property type="match status" value="3"/>
</dbReference>
<feature type="domain" description="SLH" evidence="2">
    <location>
        <begin position="28"/>
        <end position="91"/>
    </location>
</feature>
<feature type="domain" description="SLH" evidence="2">
    <location>
        <begin position="148"/>
        <end position="211"/>
    </location>
</feature>
<dbReference type="InterPro" id="IPR035940">
    <property type="entry name" value="CAP_sf"/>
</dbReference>
<dbReference type="InterPro" id="IPR014258">
    <property type="entry name" value="CAP_domain_YkwD-like"/>
</dbReference>
<dbReference type="PROSITE" id="PS51272">
    <property type="entry name" value="SLH"/>
    <property type="match status" value="3"/>
</dbReference>
<dbReference type="NCBIfam" id="TIGR02909">
    <property type="entry name" value="spore_YkwD"/>
    <property type="match status" value="1"/>
</dbReference>
<feature type="domain" description="SLH" evidence="2">
    <location>
        <begin position="93"/>
        <end position="147"/>
    </location>
</feature>